<keyword evidence="1 5" id="KW-0963">Cytoplasm</keyword>
<dbReference type="GO" id="GO:0008855">
    <property type="term" value="F:exodeoxyribonuclease VII activity"/>
    <property type="evidence" value="ECO:0007669"/>
    <property type="project" value="UniProtKB-UniRule"/>
</dbReference>
<proteinExistence type="inferred from homology"/>
<name>A0A1M4W459_9FIRM</name>
<dbReference type="Pfam" id="PF13742">
    <property type="entry name" value="tRNA_anti_2"/>
    <property type="match status" value="1"/>
</dbReference>
<comment type="subunit">
    <text evidence="5">Heterooligomer composed of large and small subunits.</text>
</comment>
<dbReference type="NCBIfam" id="TIGR00237">
    <property type="entry name" value="xseA"/>
    <property type="match status" value="1"/>
</dbReference>
<dbReference type="InterPro" id="IPR020579">
    <property type="entry name" value="Exonuc_VII_lsu_C"/>
</dbReference>
<dbReference type="STRING" id="1123243.SAMN02745190_01092"/>
<keyword evidence="4 5" id="KW-0269">Exonuclease</keyword>
<dbReference type="GO" id="GO:0009318">
    <property type="term" value="C:exodeoxyribonuclease VII complex"/>
    <property type="evidence" value="ECO:0007669"/>
    <property type="project" value="UniProtKB-UniRule"/>
</dbReference>
<comment type="function">
    <text evidence="5">Bidirectionally degrades single-stranded DNA into large acid-insoluble oligonucleotides, which are then degraded further into small acid-soluble oligonucleotides.</text>
</comment>
<dbReference type="InterPro" id="IPR025824">
    <property type="entry name" value="OB-fold_nuc-bd_dom"/>
</dbReference>
<dbReference type="GO" id="GO:0006308">
    <property type="term" value="P:DNA catabolic process"/>
    <property type="evidence" value="ECO:0007669"/>
    <property type="project" value="UniProtKB-UniRule"/>
</dbReference>
<dbReference type="AlphaFoldDB" id="A0A1M4W459"/>
<dbReference type="GO" id="GO:0003676">
    <property type="term" value="F:nucleic acid binding"/>
    <property type="evidence" value="ECO:0007669"/>
    <property type="project" value="InterPro"/>
</dbReference>
<evidence type="ECO:0000256" key="3">
    <source>
        <dbReference type="ARBA" id="ARBA00022801"/>
    </source>
</evidence>
<dbReference type="PANTHER" id="PTHR30008">
    <property type="entry name" value="EXODEOXYRIBONUCLEASE 7 LARGE SUBUNIT"/>
    <property type="match status" value="1"/>
</dbReference>
<evidence type="ECO:0000256" key="4">
    <source>
        <dbReference type="ARBA" id="ARBA00022839"/>
    </source>
</evidence>
<evidence type="ECO:0000256" key="6">
    <source>
        <dbReference type="RuleBase" id="RU004355"/>
    </source>
</evidence>
<dbReference type="PANTHER" id="PTHR30008:SF0">
    <property type="entry name" value="EXODEOXYRIBONUCLEASE 7 LARGE SUBUNIT"/>
    <property type="match status" value="1"/>
</dbReference>
<dbReference type="EC" id="3.1.11.6" evidence="5"/>
<dbReference type="HAMAP" id="MF_00378">
    <property type="entry name" value="Exonuc_7_L"/>
    <property type="match status" value="1"/>
</dbReference>
<comment type="catalytic activity">
    <reaction evidence="5 6">
        <text>Exonucleolytic cleavage in either 5'- to 3'- or 3'- to 5'-direction to yield nucleoside 5'-phosphates.</text>
        <dbReference type="EC" id="3.1.11.6"/>
    </reaction>
</comment>
<organism evidence="9 10">
    <name type="scientific">Schwartzia succinivorans DSM 10502</name>
    <dbReference type="NCBI Taxonomy" id="1123243"/>
    <lineage>
        <taxon>Bacteria</taxon>
        <taxon>Bacillati</taxon>
        <taxon>Bacillota</taxon>
        <taxon>Negativicutes</taxon>
        <taxon>Selenomonadales</taxon>
        <taxon>Selenomonadaceae</taxon>
        <taxon>Schwartzia</taxon>
    </lineage>
</organism>
<dbReference type="Pfam" id="PF02601">
    <property type="entry name" value="Exonuc_VII_L"/>
    <property type="match status" value="1"/>
</dbReference>
<evidence type="ECO:0000256" key="1">
    <source>
        <dbReference type="ARBA" id="ARBA00022490"/>
    </source>
</evidence>
<feature type="domain" description="OB-fold nucleic acid binding" evidence="8">
    <location>
        <begin position="4"/>
        <end position="97"/>
    </location>
</feature>
<evidence type="ECO:0000313" key="9">
    <source>
        <dbReference type="EMBL" id="SHE76006.1"/>
    </source>
</evidence>
<evidence type="ECO:0000256" key="2">
    <source>
        <dbReference type="ARBA" id="ARBA00022722"/>
    </source>
</evidence>
<dbReference type="GO" id="GO:0005737">
    <property type="term" value="C:cytoplasm"/>
    <property type="evidence" value="ECO:0007669"/>
    <property type="project" value="UniProtKB-SubCell"/>
</dbReference>
<comment type="subcellular location">
    <subcellularLocation>
        <location evidence="5 6">Cytoplasm</location>
    </subcellularLocation>
</comment>
<feature type="domain" description="Exonuclease VII large subunit C-terminal" evidence="7">
    <location>
        <begin position="121"/>
        <end position="337"/>
    </location>
</feature>
<dbReference type="InterPro" id="IPR003753">
    <property type="entry name" value="Exonuc_VII_L"/>
</dbReference>
<protein>
    <recommendedName>
        <fullName evidence="5">Exodeoxyribonuclease 7 large subunit</fullName>
        <ecNumber evidence="5">3.1.11.6</ecNumber>
    </recommendedName>
    <alternativeName>
        <fullName evidence="5">Exodeoxyribonuclease VII large subunit</fullName>
        <shortName evidence="5">Exonuclease VII large subunit</shortName>
    </alternativeName>
</protein>
<dbReference type="Gene3D" id="2.40.50.1010">
    <property type="match status" value="1"/>
</dbReference>
<evidence type="ECO:0000259" key="8">
    <source>
        <dbReference type="Pfam" id="PF13742"/>
    </source>
</evidence>
<evidence type="ECO:0000259" key="7">
    <source>
        <dbReference type="Pfam" id="PF02601"/>
    </source>
</evidence>
<evidence type="ECO:0000256" key="5">
    <source>
        <dbReference type="HAMAP-Rule" id="MF_00378"/>
    </source>
</evidence>
<keyword evidence="10" id="KW-1185">Reference proteome</keyword>
<sequence>MVHSVSEVNHFIKGLLDHQGLLQNMAVRGEVSNFKRYPSGHCYFSIKDDKSSLKCVMFRNNAARLLFEPQNGMQVVVTGSISVYERDGVYQLYAETMMPEGKGSLAAAFEQLKEKLKNEGLFDESRKKPLVKFPQKIGVVTSRAGAVLHDIYRVVKRREPSVQLILYPVQVQGDMASKEISEGIRFFNSEYPVDVLIVGRGGGSMEDLWAFNVEEIVRAVADSEIPVISAVGHETDYTLCDFAADVRAATPSQAGELAVRDRNELIQYVDSIAARLDNVRKRWMDMKRQRLTKALSSPIFKAPMRQIELRTQRLKELQGSLEKIRELYMQKKKHRLEFAMQQLDSMSPVHVLRRGYGFISDANGKSIRKITQVKNDMKLKITLVDGTFTSIVESVGQEGKHG</sequence>
<comment type="similarity">
    <text evidence="5 6">Belongs to the XseA family.</text>
</comment>
<reference evidence="9 10" key="1">
    <citation type="submission" date="2016-11" db="EMBL/GenBank/DDBJ databases">
        <authorList>
            <person name="Jaros S."/>
            <person name="Januszkiewicz K."/>
            <person name="Wedrychowicz H."/>
        </authorList>
    </citation>
    <scope>NUCLEOTIDE SEQUENCE [LARGE SCALE GENOMIC DNA]</scope>
    <source>
        <strain evidence="9 10">DSM 10502</strain>
    </source>
</reference>
<dbReference type="CDD" id="cd04489">
    <property type="entry name" value="ExoVII_LU_OBF"/>
    <property type="match status" value="1"/>
</dbReference>
<accession>A0A1M4W459</accession>
<dbReference type="Proteomes" id="UP000184404">
    <property type="component" value="Unassembled WGS sequence"/>
</dbReference>
<keyword evidence="3 5" id="KW-0378">Hydrolase</keyword>
<gene>
    <name evidence="5" type="primary">xseA</name>
    <name evidence="9" type="ORF">SAMN02745190_01092</name>
</gene>
<evidence type="ECO:0000313" key="10">
    <source>
        <dbReference type="Proteomes" id="UP000184404"/>
    </source>
</evidence>
<keyword evidence="2 5" id="KW-0540">Nuclease</keyword>
<dbReference type="EMBL" id="FQUG01000004">
    <property type="protein sequence ID" value="SHE76006.1"/>
    <property type="molecule type" value="Genomic_DNA"/>
</dbReference>